<evidence type="ECO:0000313" key="2">
    <source>
        <dbReference type="EMBL" id="KAK3930591.1"/>
    </source>
</evidence>
<feature type="compositionally biased region" description="Basic and acidic residues" evidence="1">
    <location>
        <begin position="62"/>
        <end position="79"/>
    </location>
</feature>
<evidence type="ECO:0000256" key="1">
    <source>
        <dbReference type="SAM" id="MobiDB-lite"/>
    </source>
</evidence>
<sequence length="79" mass="8919">MYIVSSTEKKATLKTSVWVEVESQLPFLIRFVDQFNSITTVPRPDTFEDAPPSARPPTGRPQDARRTAVVRSLRDDPMA</sequence>
<feature type="region of interest" description="Disordered" evidence="1">
    <location>
        <begin position="41"/>
        <end position="79"/>
    </location>
</feature>
<reference evidence="2" key="1">
    <citation type="submission" date="2021-07" db="EMBL/GenBank/DDBJ databases">
        <authorList>
            <person name="Catto M.A."/>
            <person name="Jacobson A."/>
            <person name="Kennedy G."/>
            <person name="Labadie P."/>
            <person name="Hunt B.G."/>
            <person name="Srinivasan R."/>
        </authorList>
    </citation>
    <scope>NUCLEOTIDE SEQUENCE</scope>
    <source>
        <strain evidence="2">PL_HMW_Pooled</strain>
        <tissue evidence="2">Head</tissue>
    </source>
</reference>
<name>A0AAE1LS47_9NEOP</name>
<accession>A0AAE1LS47</accession>
<dbReference type="Proteomes" id="UP001219518">
    <property type="component" value="Unassembled WGS sequence"/>
</dbReference>
<keyword evidence="2" id="KW-0675">Receptor</keyword>
<reference evidence="2" key="2">
    <citation type="journal article" date="2023" name="BMC Genomics">
        <title>Pest status, molecular evolution, and epigenetic factors derived from the genome assembly of Frankliniella fusca, a thysanopteran phytovirus vector.</title>
        <authorList>
            <person name="Catto M.A."/>
            <person name="Labadie P.E."/>
            <person name="Jacobson A.L."/>
            <person name="Kennedy G.G."/>
            <person name="Srinivasan R."/>
            <person name="Hunt B.G."/>
        </authorList>
    </citation>
    <scope>NUCLEOTIDE SEQUENCE</scope>
    <source>
        <strain evidence="2">PL_HMW_Pooled</strain>
    </source>
</reference>
<gene>
    <name evidence="2" type="ORF">KUF71_005325</name>
</gene>
<keyword evidence="3" id="KW-1185">Reference proteome</keyword>
<dbReference type="EMBL" id="JAHWGI010001411">
    <property type="protein sequence ID" value="KAK3930591.1"/>
    <property type="molecule type" value="Genomic_DNA"/>
</dbReference>
<proteinExistence type="predicted"/>
<organism evidence="2 3">
    <name type="scientific">Frankliniella fusca</name>
    <dbReference type="NCBI Taxonomy" id="407009"/>
    <lineage>
        <taxon>Eukaryota</taxon>
        <taxon>Metazoa</taxon>
        <taxon>Ecdysozoa</taxon>
        <taxon>Arthropoda</taxon>
        <taxon>Hexapoda</taxon>
        <taxon>Insecta</taxon>
        <taxon>Pterygota</taxon>
        <taxon>Neoptera</taxon>
        <taxon>Paraneoptera</taxon>
        <taxon>Thysanoptera</taxon>
        <taxon>Terebrantia</taxon>
        <taxon>Thripoidea</taxon>
        <taxon>Thripidae</taxon>
        <taxon>Frankliniella</taxon>
    </lineage>
</organism>
<protein>
    <submittedName>
        <fullName evidence="2">Acetylcholine receptor subunit epsilon</fullName>
    </submittedName>
</protein>
<comment type="caution">
    <text evidence="2">The sequence shown here is derived from an EMBL/GenBank/DDBJ whole genome shotgun (WGS) entry which is preliminary data.</text>
</comment>
<evidence type="ECO:0000313" key="3">
    <source>
        <dbReference type="Proteomes" id="UP001219518"/>
    </source>
</evidence>
<dbReference type="AlphaFoldDB" id="A0AAE1LS47"/>